<evidence type="ECO:0000313" key="8">
    <source>
        <dbReference type="Proteomes" id="UP001188597"/>
    </source>
</evidence>
<evidence type="ECO:0000256" key="3">
    <source>
        <dbReference type="ARBA" id="ARBA00022737"/>
    </source>
</evidence>
<dbReference type="InterPro" id="IPR050328">
    <property type="entry name" value="Dev_Immune_Receptor"/>
</dbReference>
<keyword evidence="2" id="KW-0732">Signal</keyword>
<comment type="caution">
    <text evidence="7">The sequence shown here is derived from an EMBL/GenBank/DDBJ whole genome shotgun (WGS) entry which is preliminary data.</text>
</comment>
<dbReference type="SMART" id="SM00369">
    <property type="entry name" value="LRR_TYP"/>
    <property type="match status" value="1"/>
</dbReference>
<feature type="region of interest" description="Disordered" evidence="5">
    <location>
        <begin position="367"/>
        <end position="402"/>
    </location>
</feature>
<accession>A0AA89AN37</accession>
<dbReference type="PANTHER" id="PTHR24373">
    <property type="entry name" value="SLIT RELATED LEUCINE-RICH REPEAT NEURONAL PROTEIN"/>
    <property type="match status" value="1"/>
</dbReference>
<dbReference type="EMBL" id="JAVXUP010001818">
    <property type="protein sequence ID" value="KAK3007843.1"/>
    <property type="molecule type" value="Genomic_DNA"/>
</dbReference>
<evidence type="ECO:0000256" key="2">
    <source>
        <dbReference type="ARBA" id="ARBA00022729"/>
    </source>
</evidence>
<organism evidence="7 8">
    <name type="scientific">Escallonia herrerae</name>
    <dbReference type="NCBI Taxonomy" id="1293975"/>
    <lineage>
        <taxon>Eukaryota</taxon>
        <taxon>Viridiplantae</taxon>
        <taxon>Streptophyta</taxon>
        <taxon>Embryophyta</taxon>
        <taxon>Tracheophyta</taxon>
        <taxon>Spermatophyta</taxon>
        <taxon>Magnoliopsida</taxon>
        <taxon>eudicotyledons</taxon>
        <taxon>Gunneridae</taxon>
        <taxon>Pentapetalae</taxon>
        <taxon>asterids</taxon>
        <taxon>campanulids</taxon>
        <taxon>Escalloniales</taxon>
        <taxon>Escalloniaceae</taxon>
        <taxon>Escallonia</taxon>
    </lineage>
</organism>
<dbReference type="Proteomes" id="UP001188597">
    <property type="component" value="Unassembled WGS sequence"/>
</dbReference>
<name>A0AA89AN37_9ASTE</name>
<dbReference type="SUPFAM" id="SSF52047">
    <property type="entry name" value="RNI-like"/>
    <property type="match status" value="1"/>
</dbReference>
<reference evidence="7" key="1">
    <citation type="submission" date="2022-12" db="EMBL/GenBank/DDBJ databases">
        <title>Draft genome assemblies for two species of Escallonia (Escalloniales).</title>
        <authorList>
            <person name="Chanderbali A."/>
            <person name="Dervinis C."/>
            <person name="Anghel I."/>
            <person name="Soltis D."/>
            <person name="Soltis P."/>
            <person name="Zapata F."/>
        </authorList>
    </citation>
    <scope>NUCLEOTIDE SEQUENCE</scope>
    <source>
        <strain evidence="7">UCBG64.0493</strain>
        <tissue evidence="7">Leaf</tissue>
    </source>
</reference>
<gene>
    <name evidence="7" type="ORF">RJ639_014345</name>
</gene>
<dbReference type="GO" id="GO:0051707">
    <property type="term" value="P:response to other organism"/>
    <property type="evidence" value="ECO:0007669"/>
    <property type="project" value="UniProtKB-ARBA"/>
</dbReference>
<keyword evidence="8" id="KW-1185">Reference proteome</keyword>
<keyword evidence="1" id="KW-0433">Leucine-rich repeat</keyword>
<keyword evidence="3" id="KW-0677">Repeat</keyword>
<dbReference type="Gene3D" id="3.80.10.10">
    <property type="entry name" value="Ribonuclease Inhibitor"/>
    <property type="match status" value="1"/>
</dbReference>
<evidence type="ECO:0000256" key="5">
    <source>
        <dbReference type="SAM" id="MobiDB-lite"/>
    </source>
</evidence>
<dbReference type="InterPro" id="IPR058546">
    <property type="entry name" value="RPS4B/Roq1-like_LRR"/>
</dbReference>
<dbReference type="InterPro" id="IPR003591">
    <property type="entry name" value="Leu-rich_rpt_typical-subtyp"/>
</dbReference>
<dbReference type="PANTHER" id="PTHR24373:SF275">
    <property type="entry name" value="TIR DOMAIN-CONTAINING PROTEIN"/>
    <property type="match status" value="1"/>
</dbReference>
<dbReference type="GO" id="GO:0006952">
    <property type="term" value="P:defense response"/>
    <property type="evidence" value="ECO:0007669"/>
    <property type="project" value="UniProtKB-ARBA"/>
</dbReference>
<feature type="domain" description="Disease resistance protein RPS4B/Roq1-like leucine-rich repeats" evidence="6">
    <location>
        <begin position="122"/>
        <end position="220"/>
    </location>
</feature>
<evidence type="ECO:0000256" key="4">
    <source>
        <dbReference type="ARBA" id="ARBA00022821"/>
    </source>
</evidence>
<feature type="compositionally biased region" description="Basic and acidic residues" evidence="5">
    <location>
        <begin position="387"/>
        <end position="402"/>
    </location>
</feature>
<dbReference type="AlphaFoldDB" id="A0AA89AN37"/>
<dbReference type="InterPro" id="IPR001611">
    <property type="entry name" value="Leu-rich_rpt"/>
</dbReference>
<keyword evidence="4" id="KW-0611">Plant defense</keyword>
<evidence type="ECO:0000313" key="7">
    <source>
        <dbReference type="EMBL" id="KAK3007843.1"/>
    </source>
</evidence>
<sequence>MTVSVHLVRGAPFEAKEVGVHHLVTYDEQEQTGCASTSTAPTQSLVKRTLSLCPVDEDDNPSSNRKKSPTDERRALIQLRRSDGLLYHRGNITTTSFVALKPKRGNITTSSKRKSTSFVAFPSPSLQKLSLVGCKLSDDAFSNIVSINLPSLQMLDLSGNPISSLPDCFKGLSGLISLYLRSCTKLQRVETQAGIRALEVSDCTLLERISGPIEECEIDALGCDKLVEIANNFKLEPLEDVDAETANYLQSYGLQASLDREVTLYSTSAIERRKGPIKDMNVRHNPRFYGIPQRDEDMIWLSIWKCGSYYNLNAGDKVTVSVYLLDGICLEVKEIGVQLVTYDEQEQTGCASTSTAPTPSLANRTVFRGKKKKQIDENEDNNPSGRVIEKEPDRRTETPLYI</sequence>
<evidence type="ECO:0000256" key="1">
    <source>
        <dbReference type="ARBA" id="ARBA00022614"/>
    </source>
</evidence>
<dbReference type="Pfam" id="PF23286">
    <property type="entry name" value="LRR_13"/>
    <property type="match status" value="1"/>
</dbReference>
<dbReference type="InterPro" id="IPR032675">
    <property type="entry name" value="LRR_dom_sf"/>
</dbReference>
<dbReference type="PROSITE" id="PS51450">
    <property type="entry name" value="LRR"/>
    <property type="match status" value="1"/>
</dbReference>
<evidence type="ECO:0000259" key="6">
    <source>
        <dbReference type="Pfam" id="PF23286"/>
    </source>
</evidence>
<proteinExistence type="predicted"/>
<protein>
    <recommendedName>
        <fullName evidence="6">Disease resistance protein RPS4B/Roq1-like leucine-rich repeats domain-containing protein</fullName>
    </recommendedName>
</protein>